<keyword evidence="3" id="KW-0547">Nucleotide-binding</keyword>
<dbReference type="SUPFAM" id="SSF52540">
    <property type="entry name" value="P-loop containing nucleoside triphosphate hydrolases"/>
    <property type="match status" value="1"/>
</dbReference>
<dbReference type="Gene3D" id="3.40.50.300">
    <property type="entry name" value="P-loop containing nucleotide triphosphate hydrolases"/>
    <property type="match status" value="1"/>
</dbReference>
<sequence length="453" mass="52774">MMIQTSELKKLEEVYGQSGNQIVLLYGRDNCQKEQLIKEFCKEKKFFYYRARQASEREQVLQMGQEVEAKYGIRLTRYSYDEFFNRIKSGDPTKLVVVIDEFQYIARKDVGFMNSILKLKAKKLYPGPVMIILTSSSLVWVEEDCREKYGEYLKKVDAAIRMEDATFLDVVRHFPEYGTSQAVQVYGIVGGVPGYLARWNSKKSIKENVCRHILSPDGFLFHEAENYISIELRELSVYNTILAALASGNNKLNDLFLKTGFSRAKISVYMKNLMAFDVVEKVVSFDTGGWENTKKGVYRIANTYVNFWFRFVYPHLSDLYMMAPEEFYDTYIEKDLDDYMNRYFVKVCREYLTLLNRIGKLPIDIHRIGTWVGKKGNIDIVAQNSVRESIVGICNWSEPYMTRTAGEALLDNLKQAKISAKYLYMFSAREFAEDLKQMAEEDKRFVLIDMKEL</sequence>
<dbReference type="Pfam" id="PF01637">
    <property type="entry name" value="ATPase_2"/>
    <property type="match status" value="1"/>
</dbReference>
<name>A0AAW4WGL9_9FIRM</name>
<dbReference type="GO" id="GO:0005524">
    <property type="term" value="F:ATP binding"/>
    <property type="evidence" value="ECO:0007669"/>
    <property type="project" value="UniProtKB-KW"/>
</dbReference>
<feature type="domain" description="ATPase" evidence="1">
    <location>
        <begin position="6"/>
        <end position="197"/>
    </location>
</feature>
<dbReference type="PANTHER" id="PTHR34704:SF1">
    <property type="entry name" value="ATPASE"/>
    <property type="match status" value="1"/>
</dbReference>
<accession>A0AAW4WGL9</accession>
<feature type="domain" description="DUF234" evidence="2">
    <location>
        <begin position="308"/>
        <end position="398"/>
    </location>
</feature>
<dbReference type="Proteomes" id="UP001198893">
    <property type="component" value="Unassembled WGS sequence"/>
</dbReference>
<keyword evidence="3" id="KW-0067">ATP-binding</keyword>
<gene>
    <name evidence="3" type="ORF">LKD47_04045</name>
</gene>
<evidence type="ECO:0000313" key="3">
    <source>
        <dbReference type="EMBL" id="MCC2241478.1"/>
    </source>
</evidence>
<dbReference type="RefSeq" id="WP_227709748.1">
    <property type="nucleotide sequence ID" value="NZ_JAJEQW010000003.1"/>
</dbReference>
<evidence type="ECO:0000313" key="4">
    <source>
        <dbReference type="Proteomes" id="UP001198893"/>
    </source>
</evidence>
<organism evidence="3 4">
    <name type="scientific">Roseburia amylophila</name>
    <dbReference type="NCBI Taxonomy" id="2981794"/>
    <lineage>
        <taxon>Bacteria</taxon>
        <taxon>Bacillati</taxon>
        <taxon>Bacillota</taxon>
        <taxon>Clostridia</taxon>
        <taxon>Lachnospirales</taxon>
        <taxon>Lachnospiraceae</taxon>
        <taxon>Roseburia</taxon>
    </lineage>
</organism>
<protein>
    <submittedName>
        <fullName evidence="3">ATP-binding protein</fullName>
    </submittedName>
</protein>
<comment type="caution">
    <text evidence="3">The sequence shown here is derived from an EMBL/GenBank/DDBJ whole genome shotgun (WGS) entry which is preliminary data.</text>
</comment>
<dbReference type="AlphaFoldDB" id="A0AAW4WGL9"/>
<dbReference type="InterPro" id="IPR027417">
    <property type="entry name" value="P-loop_NTPase"/>
</dbReference>
<dbReference type="InterPro" id="IPR011579">
    <property type="entry name" value="ATPase_dom"/>
</dbReference>
<dbReference type="EMBL" id="JAJEQW010000003">
    <property type="protein sequence ID" value="MCC2241478.1"/>
    <property type="molecule type" value="Genomic_DNA"/>
</dbReference>
<proteinExistence type="predicted"/>
<dbReference type="InterPro" id="IPR004256">
    <property type="entry name" value="DUF234"/>
</dbReference>
<reference evidence="3" key="1">
    <citation type="submission" date="2021-10" db="EMBL/GenBank/DDBJ databases">
        <title>Anaerobic single-cell dispensing facilitates the cultivation of human gut bacteria.</title>
        <authorList>
            <person name="Afrizal A."/>
        </authorList>
    </citation>
    <scope>NUCLEOTIDE SEQUENCE</scope>
    <source>
        <strain evidence="3">CLA-AA-H204</strain>
    </source>
</reference>
<dbReference type="Pfam" id="PF03008">
    <property type="entry name" value="DUF234"/>
    <property type="match status" value="1"/>
</dbReference>
<evidence type="ECO:0000259" key="2">
    <source>
        <dbReference type="Pfam" id="PF03008"/>
    </source>
</evidence>
<evidence type="ECO:0000259" key="1">
    <source>
        <dbReference type="Pfam" id="PF01637"/>
    </source>
</evidence>
<dbReference type="PANTHER" id="PTHR34704">
    <property type="entry name" value="ATPASE"/>
    <property type="match status" value="1"/>
</dbReference>